<evidence type="ECO:0000313" key="1">
    <source>
        <dbReference type="EMBL" id="CUQ16720.1"/>
    </source>
</evidence>
<dbReference type="SUPFAM" id="SSF52540">
    <property type="entry name" value="P-loop containing nucleoside triphosphate hydrolases"/>
    <property type="match status" value="1"/>
</dbReference>
<organism evidence="1 2">
    <name type="scientific">Bacteroides uniformis</name>
    <dbReference type="NCBI Taxonomy" id="820"/>
    <lineage>
        <taxon>Bacteria</taxon>
        <taxon>Pseudomonadati</taxon>
        <taxon>Bacteroidota</taxon>
        <taxon>Bacteroidia</taxon>
        <taxon>Bacteroidales</taxon>
        <taxon>Bacteroidaceae</taxon>
        <taxon>Bacteroides</taxon>
    </lineage>
</organism>
<dbReference type="AlphaFoldDB" id="A0A174UAQ8"/>
<proteinExistence type="predicted"/>
<name>A0A174UAQ8_BACUN</name>
<reference evidence="1 2" key="1">
    <citation type="submission" date="2015-09" db="EMBL/GenBank/DDBJ databases">
        <authorList>
            <consortium name="Pathogen Informatics"/>
        </authorList>
    </citation>
    <scope>NUCLEOTIDE SEQUENCE [LARGE SCALE GENOMIC DNA]</scope>
    <source>
        <strain evidence="1 2">2789STDY5834942</strain>
    </source>
</reference>
<dbReference type="RefSeq" id="WP_057281972.1">
    <property type="nucleotide sequence ID" value="NZ_CZBF01000006.1"/>
</dbReference>
<sequence>MKKETVYVALCNQKGGVGKSAMTILLAGYYHYLKGLNVAVVDCDYPQFSLVRMKERDMRTVEHSEYFKQLMVSQFERIKKKAYTIVGSKAENARQTADELAAGGDYDLIIVDLPGTVNSRGVLNTIVNMDYVLTPIVPDRIVMQSSLSFSTTVLDYIREMKDIPLKEFFFFWTKKDARASTEVFDAYCAIMHKLELNVLDTIVPETNRYEKELSLLNKSFFRCTLFPPPTKLMKGSGLAELAEELFVKLKLECHGEETGNGK</sequence>
<accession>A0A174UAQ8</accession>
<dbReference type="Proteomes" id="UP000095788">
    <property type="component" value="Unassembled WGS sequence"/>
</dbReference>
<dbReference type="InterPro" id="IPR050678">
    <property type="entry name" value="DNA_Partitioning_ATPase"/>
</dbReference>
<evidence type="ECO:0000313" key="2">
    <source>
        <dbReference type="Proteomes" id="UP000095788"/>
    </source>
</evidence>
<protein>
    <submittedName>
        <fullName evidence="1">Conjugate transposon protein</fullName>
    </submittedName>
</protein>
<dbReference type="EMBL" id="CZBF01000006">
    <property type="protein sequence ID" value="CUQ16720.1"/>
    <property type="molecule type" value="Genomic_DNA"/>
</dbReference>
<gene>
    <name evidence="1" type="ORF">ERS852554_03209</name>
</gene>
<dbReference type="InterPro" id="IPR027417">
    <property type="entry name" value="P-loop_NTPase"/>
</dbReference>
<dbReference type="CDD" id="cd02042">
    <property type="entry name" value="ParAB_family"/>
    <property type="match status" value="1"/>
</dbReference>
<dbReference type="PANTHER" id="PTHR13696">
    <property type="entry name" value="P-LOOP CONTAINING NUCLEOSIDE TRIPHOSPHATE HYDROLASE"/>
    <property type="match status" value="1"/>
</dbReference>
<dbReference type="Pfam" id="PF09140">
    <property type="entry name" value="MipZ"/>
    <property type="match status" value="1"/>
</dbReference>
<dbReference type="InterPro" id="IPR015223">
    <property type="entry name" value="MipZ"/>
</dbReference>
<dbReference type="PANTHER" id="PTHR13696:SF52">
    <property type="entry name" value="PARA FAMILY PROTEIN CT_582"/>
    <property type="match status" value="1"/>
</dbReference>
<dbReference type="Gene3D" id="3.40.50.300">
    <property type="entry name" value="P-loop containing nucleotide triphosphate hydrolases"/>
    <property type="match status" value="1"/>
</dbReference>